<organism evidence="2 3">
    <name type="scientific">Serendipita vermifera MAFF 305830</name>
    <dbReference type="NCBI Taxonomy" id="933852"/>
    <lineage>
        <taxon>Eukaryota</taxon>
        <taxon>Fungi</taxon>
        <taxon>Dikarya</taxon>
        <taxon>Basidiomycota</taxon>
        <taxon>Agaricomycotina</taxon>
        <taxon>Agaricomycetes</taxon>
        <taxon>Sebacinales</taxon>
        <taxon>Serendipitaceae</taxon>
        <taxon>Serendipita</taxon>
    </lineage>
</organism>
<dbReference type="HOGENOM" id="CLU_1316115_0_0_1"/>
<evidence type="ECO:0000256" key="1">
    <source>
        <dbReference type="SAM" id="Phobius"/>
    </source>
</evidence>
<keyword evidence="1" id="KW-0472">Membrane</keyword>
<keyword evidence="3" id="KW-1185">Reference proteome</keyword>
<keyword evidence="1" id="KW-1133">Transmembrane helix</keyword>
<protein>
    <submittedName>
        <fullName evidence="2">Uncharacterized protein</fullName>
    </submittedName>
</protein>
<dbReference type="Proteomes" id="UP000054097">
    <property type="component" value="Unassembled WGS sequence"/>
</dbReference>
<sequence length="207" mass="23168">MSTSAGAPSQSQPGLFVLNDKLVPVISAFLALVFIAIACWCILASIKQRKLRRIANDPRTLALARERARLKAEAEKGPPTPIIMSVNIPMDLKWGEQGHGDWCHVMPLGLEFQRHHPILPPVYSEPVHPTEKDLVDAKFVRLTILVALPSELRKQYRKNEALPEATLQESQGKSIEAVDTIQDQFEYQQCPEAAIGIYQGVYKHVVR</sequence>
<dbReference type="AlphaFoldDB" id="A0A0C2XAP0"/>
<evidence type="ECO:0000313" key="2">
    <source>
        <dbReference type="EMBL" id="KIM26252.1"/>
    </source>
</evidence>
<feature type="transmembrane region" description="Helical" evidence="1">
    <location>
        <begin position="22"/>
        <end position="43"/>
    </location>
</feature>
<gene>
    <name evidence="2" type="ORF">M408DRAFT_330639</name>
</gene>
<reference evidence="2 3" key="1">
    <citation type="submission" date="2014-04" db="EMBL/GenBank/DDBJ databases">
        <authorList>
            <consortium name="DOE Joint Genome Institute"/>
            <person name="Kuo A."/>
            <person name="Zuccaro A."/>
            <person name="Kohler A."/>
            <person name="Nagy L.G."/>
            <person name="Floudas D."/>
            <person name="Copeland A."/>
            <person name="Barry K.W."/>
            <person name="Cichocki N."/>
            <person name="Veneault-Fourrey C."/>
            <person name="LaButti K."/>
            <person name="Lindquist E.A."/>
            <person name="Lipzen A."/>
            <person name="Lundell T."/>
            <person name="Morin E."/>
            <person name="Murat C."/>
            <person name="Sun H."/>
            <person name="Tunlid A."/>
            <person name="Henrissat B."/>
            <person name="Grigoriev I.V."/>
            <person name="Hibbett D.S."/>
            <person name="Martin F."/>
            <person name="Nordberg H.P."/>
            <person name="Cantor M.N."/>
            <person name="Hua S.X."/>
        </authorList>
    </citation>
    <scope>NUCLEOTIDE SEQUENCE [LARGE SCALE GENOMIC DNA]</scope>
    <source>
        <strain evidence="2 3">MAFF 305830</strain>
    </source>
</reference>
<keyword evidence="1" id="KW-0812">Transmembrane</keyword>
<dbReference type="EMBL" id="KN824307">
    <property type="protein sequence ID" value="KIM26252.1"/>
    <property type="molecule type" value="Genomic_DNA"/>
</dbReference>
<reference evidence="3" key="2">
    <citation type="submission" date="2015-01" db="EMBL/GenBank/DDBJ databases">
        <title>Evolutionary Origins and Diversification of the Mycorrhizal Mutualists.</title>
        <authorList>
            <consortium name="DOE Joint Genome Institute"/>
            <consortium name="Mycorrhizal Genomics Consortium"/>
            <person name="Kohler A."/>
            <person name="Kuo A."/>
            <person name="Nagy L.G."/>
            <person name="Floudas D."/>
            <person name="Copeland A."/>
            <person name="Barry K.W."/>
            <person name="Cichocki N."/>
            <person name="Veneault-Fourrey C."/>
            <person name="LaButti K."/>
            <person name="Lindquist E.A."/>
            <person name="Lipzen A."/>
            <person name="Lundell T."/>
            <person name="Morin E."/>
            <person name="Murat C."/>
            <person name="Riley R."/>
            <person name="Ohm R."/>
            <person name="Sun H."/>
            <person name="Tunlid A."/>
            <person name="Henrissat B."/>
            <person name="Grigoriev I.V."/>
            <person name="Hibbett D.S."/>
            <person name="Martin F."/>
        </authorList>
    </citation>
    <scope>NUCLEOTIDE SEQUENCE [LARGE SCALE GENOMIC DNA]</scope>
    <source>
        <strain evidence="3">MAFF 305830</strain>
    </source>
</reference>
<proteinExistence type="predicted"/>
<name>A0A0C2XAP0_SERVB</name>
<evidence type="ECO:0000313" key="3">
    <source>
        <dbReference type="Proteomes" id="UP000054097"/>
    </source>
</evidence>
<accession>A0A0C2XAP0</accession>